<accession>A0A1B8HDG6</accession>
<comment type="caution">
    <text evidence="2">The sequence shown here is derived from an EMBL/GenBank/DDBJ whole genome shotgun (WGS) entry which is preliminary data.</text>
</comment>
<dbReference type="RefSeq" id="WP_067423606.1">
    <property type="nucleotide sequence ID" value="NZ_LZEX01000013.1"/>
</dbReference>
<protein>
    <submittedName>
        <fullName evidence="2">Uncharacterized protein</fullName>
    </submittedName>
</protein>
<keyword evidence="1" id="KW-0812">Transmembrane</keyword>
<organism evidence="2 3">
    <name type="scientific">Morganella psychrotolerans</name>
    <dbReference type="NCBI Taxonomy" id="368603"/>
    <lineage>
        <taxon>Bacteria</taxon>
        <taxon>Pseudomonadati</taxon>
        <taxon>Pseudomonadota</taxon>
        <taxon>Gammaproteobacteria</taxon>
        <taxon>Enterobacterales</taxon>
        <taxon>Morganellaceae</taxon>
        <taxon>Morganella</taxon>
    </lineage>
</organism>
<feature type="transmembrane region" description="Helical" evidence="1">
    <location>
        <begin position="221"/>
        <end position="242"/>
    </location>
</feature>
<evidence type="ECO:0000313" key="3">
    <source>
        <dbReference type="Proteomes" id="UP000092247"/>
    </source>
</evidence>
<dbReference type="AlphaFoldDB" id="A0A1B8HDG6"/>
<sequence>MDVYFGRNEAEEEYIRKLKADDLYKKLEAQLAEMDDDNIHALLTVEEASQFVSIMQEPTSYKQESGKDIFFKYAGIVTSFTGNYLDAYGLGKLINEIKSFGVEAIEYVGKDGNRYIKLTGLAGLRTYLNATRYLVDNPKMLEFGIGEVGFETNLVKGARFCVLFSAGYRVLELLFKDEYGLTDFFVNLSMDAAKTLISTGVLWALSGTVTTAVTFLFGGGIIAVSIVLFGVGLGVAIVLFIADDYFKISEGIISALKNNIAASKAQDLRNDINGGFHIWAGLSRG</sequence>
<reference evidence="2 3" key="1">
    <citation type="submission" date="2016-06" db="EMBL/GenBank/DDBJ databases">
        <authorList>
            <person name="Kjaerup R.B."/>
            <person name="Dalgaard T.S."/>
            <person name="Juul-Madsen H.R."/>
        </authorList>
    </citation>
    <scope>NUCLEOTIDE SEQUENCE [LARGE SCALE GENOMIC DNA]</scope>
    <source>
        <strain evidence="2 3">GCSL-Mp3</strain>
    </source>
</reference>
<proteinExistence type="predicted"/>
<evidence type="ECO:0000313" key="2">
    <source>
        <dbReference type="EMBL" id="OBU07056.1"/>
    </source>
</evidence>
<gene>
    <name evidence="2" type="ORF">AYY17_19340</name>
</gene>
<evidence type="ECO:0000256" key="1">
    <source>
        <dbReference type="SAM" id="Phobius"/>
    </source>
</evidence>
<dbReference type="EMBL" id="LZEX01000013">
    <property type="protein sequence ID" value="OBU07056.1"/>
    <property type="molecule type" value="Genomic_DNA"/>
</dbReference>
<feature type="transmembrane region" description="Helical" evidence="1">
    <location>
        <begin position="196"/>
        <end position="215"/>
    </location>
</feature>
<dbReference type="Proteomes" id="UP000092247">
    <property type="component" value="Unassembled WGS sequence"/>
</dbReference>
<keyword evidence="1" id="KW-1133">Transmembrane helix</keyword>
<keyword evidence="1" id="KW-0472">Membrane</keyword>
<name>A0A1B8HDG6_9GAMM</name>